<feature type="chain" id="PRO_5022930863" evidence="1">
    <location>
        <begin position="16"/>
        <end position="100"/>
    </location>
</feature>
<proteinExistence type="predicted"/>
<protein>
    <submittedName>
        <fullName evidence="2">Uncharacterized protein</fullName>
    </submittedName>
</protein>
<keyword evidence="1" id="KW-0732">Signal</keyword>
<evidence type="ECO:0000313" key="2">
    <source>
        <dbReference type="EMBL" id="TYI22693.1"/>
    </source>
</evidence>
<dbReference type="EMBL" id="CM017615">
    <property type="protein sequence ID" value="TYI22693.1"/>
    <property type="molecule type" value="Genomic_DNA"/>
</dbReference>
<name>A0A5D2Q3K5_GOSTO</name>
<feature type="signal peptide" evidence="1">
    <location>
        <begin position="1"/>
        <end position="15"/>
    </location>
</feature>
<dbReference type="AlphaFoldDB" id="A0A5D2Q3K5"/>
<gene>
    <name evidence="2" type="ORF">ES332_A06G120300v1</name>
</gene>
<dbReference type="Proteomes" id="UP000322667">
    <property type="component" value="Chromosome A06"/>
</dbReference>
<evidence type="ECO:0000256" key="1">
    <source>
        <dbReference type="SAM" id="SignalP"/>
    </source>
</evidence>
<reference evidence="2 3" key="1">
    <citation type="submission" date="2019-07" db="EMBL/GenBank/DDBJ databases">
        <title>WGS assembly of Gossypium tomentosum.</title>
        <authorList>
            <person name="Chen Z.J."/>
            <person name="Sreedasyam A."/>
            <person name="Ando A."/>
            <person name="Song Q."/>
            <person name="De L."/>
            <person name="Hulse-Kemp A."/>
            <person name="Ding M."/>
            <person name="Ye W."/>
            <person name="Kirkbride R."/>
            <person name="Jenkins J."/>
            <person name="Plott C."/>
            <person name="Lovell J."/>
            <person name="Lin Y.-M."/>
            <person name="Vaughn R."/>
            <person name="Liu B."/>
            <person name="Li W."/>
            <person name="Simpson S."/>
            <person name="Scheffler B."/>
            <person name="Saski C."/>
            <person name="Grover C."/>
            <person name="Hu G."/>
            <person name="Conover J."/>
            <person name="Carlson J."/>
            <person name="Shu S."/>
            <person name="Boston L."/>
            <person name="Williams M."/>
            <person name="Peterson D."/>
            <person name="Mcgee K."/>
            <person name="Jones D."/>
            <person name="Wendel J."/>
            <person name="Stelly D."/>
            <person name="Grimwood J."/>
            <person name="Schmutz J."/>
        </authorList>
    </citation>
    <scope>NUCLEOTIDE SEQUENCE [LARGE SCALE GENOMIC DNA]</scope>
    <source>
        <strain evidence="2">7179.01</strain>
    </source>
</reference>
<accession>A0A5D2Q3K5</accession>
<sequence length="100" mass="11771">MTVHVLVLFIWKKLANHYFHTCLVFDCEESIPTSYRIYFMNPQSRKMCSTVSSPNKQTRHSALFLSLRNLRILSVGIKLLTTLHRCILILLKIGRFQIFE</sequence>
<organism evidence="2 3">
    <name type="scientific">Gossypium tomentosum</name>
    <name type="common">Hawaiian cotton</name>
    <name type="synonym">Gossypium sandvicense</name>
    <dbReference type="NCBI Taxonomy" id="34277"/>
    <lineage>
        <taxon>Eukaryota</taxon>
        <taxon>Viridiplantae</taxon>
        <taxon>Streptophyta</taxon>
        <taxon>Embryophyta</taxon>
        <taxon>Tracheophyta</taxon>
        <taxon>Spermatophyta</taxon>
        <taxon>Magnoliopsida</taxon>
        <taxon>eudicotyledons</taxon>
        <taxon>Gunneridae</taxon>
        <taxon>Pentapetalae</taxon>
        <taxon>rosids</taxon>
        <taxon>malvids</taxon>
        <taxon>Malvales</taxon>
        <taxon>Malvaceae</taxon>
        <taxon>Malvoideae</taxon>
        <taxon>Gossypium</taxon>
    </lineage>
</organism>
<keyword evidence="3" id="KW-1185">Reference proteome</keyword>
<evidence type="ECO:0000313" key="3">
    <source>
        <dbReference type="Proteomes" id="UP000322667"/>
    </source>
</evidence>